<protein>
    <submittedName>
        <fullName evidence="2">Uncharacterized protein</fullName>
    </submittedName>
</protein>
<keyword evidence="3" id="KW-1185">Reference proteome</keyword>
<name>A0A803L9X5_CHEQI</name>
<comment type="similarity">
    <text evidence="1">Belongs to the REF/SRPP family.</text>
</comment>
<accession>A0A803L9X5</accession>
<dbReference type="OMA" id="DMIIRYE"/>
<dbReference type="Gramene" id="AUR62008664-RA">
    <property type="protein sequence ID" value="AUR62008664-RA:cds"/>
    <property type="gene ID" value="AUR62008664"/>
</dbReference>
<evidence type="ECO:0000256" key="1">
    <source>
        <dbReference type="ARBA" id="ARBA00009737"/>
    </source>
</evidence>
<dbReference type="AlphaFoldDB" id="A0A803L9X5"/>
<organism evidence="2 3">
    <name type="scientific">Chenopodium quinoa</name>
    <name type="common">Quinoa</name>
    <dbReference type="NCBI Taxonomy" id="63459"/>
    <lineage>
        <taxon>Eukaryota</taxon>
        <taxon>Viridiplantae</taxon>
        <taxon>Streptophyta</taxon>
        <taxon>Embryophyta</taxon>
        <taxon>Tracheophyta</taxon>
        <taxon>Spermatophyta</taxon>
        <taxon>Magnoliopsida</taxon>
        <taxon>eudicotyledons</taxon>
        <taxon>Gunneridae</taxon>
        <taxon>Pentapetalae</taxon>
        <taxon>Caryophyllales</taxon>
        <taxon>Chenopodiaceae</taxon>
        <taxon>Chenopodioideae</taxon>
        <taxon>Atripliceae</taxon>
        <taxon>Chenopodium</taxon>
    </lineage>
</organism>
<evidence type="ECO:0000313" key="3">
    <source>
        <dbReference type="Proteomes" id="UP000596660"/>
    </source>
</evidence>
<reference evidence="2" key="2">
    <citation type="submission" date="2021-03" db="UniProtKB">
        <authorList>
            <consortium name="EnsemblPlants"/>
        </authorList>
    </citation>
    <scope>IDENTIFICATION</scope>
</reference>
<dbReference type="PANTHER" id="PTHR33732">
    <property type="entry name" value="REF/SRPP-LIKE PROTEIN OS05G0151300/LOC_OS05G05940"/>
    <property type="match status" value="1"/>
</dbReference>
<dbReference type="Pfam" id="PF05755">
    <property type="entry name" value="REF"/>
    <property type="match status" value="1"/>
</dbReference>
<dbReference type="InterPro" id="IPR008802">
    <property type="entry name" value="REF"/>
</dbReference>
<dbReference type="Proteomes" id="UP000596660">
    <property type="component" value="Unplaced"/>
</dbReference>
<dbReference type="PANTHER" id="PTHR33732:SF3">
    <property type="entry name" value="OS07G0671800 PROTEIN"/>
    <property type="match status" value="1"/>
</dbReference>
<sequence>MEVMEQPQEPLEPTNSVVVYENEEKRLKHLDFVEATVENIVVFLKKVDEFIHEIDWRQESLPKLMTHVTKKAAEVTRELAMEIQATGLLDATANAAKEAYLTYKPVAKDMIIRYEPVAEEYAVWAWQLCKQVSVLAQVSQLMVPTAAFWAERYNTVVDFTAESGLPMAHYLPLIPLEKIAKVFAEADENGF</sequence>
<proteinExistence type="inferred from homology"/>
<evidence type="ECO:0000313" key="2">
    <source>
        <dbReference type="EnsemblPlants" id="AUR62008664-RA:cds"/>
    </source>
</evidence>
<reference evidence="2" key="1">
    <citation type="journal article" date="2017" name="Nature">
        <title>The genome of Chenopodium quinoa.</title>
        <authorList>
            <person name="Jarvis D.E."/>
            <person name="Ho Y.S."/>
            <person name="Lightfoot D.J."/>
            <person name="Schmoeckel S.M."/>
            <person name="Li B."/>
            <person name="Borm T.J.A."/>
            <person name="Ohyanagi H."/>
            <person name="Mineta K."/>
            <person name="Michell C.T."/>
            <person name="Saber N."/>
            <person name="Kharbatia N.M."/>
            <person name="Rupper R.R."/>
            <person name="Sharp A.R."/>
            <person name="Dally N."/>
            <person name="Boughton B.A."/>
            <person name="Woo Y.H."/>
            <person name="Gao G."/>
            <person name="Schijlen E.G.W.M."/>
            <person name="Guo X."/>
            <person name="Momin A.A."/>
            <person name="Negrao S."/>
            <person name="Al-Babili S."/>
            <person name="Gehring C."/>
            <person name="Roessner U."/>
            <person name="Jung C."/>
            <person name="Murphy K."/>
            <person name="Arold S.T."/>
            <person name="Gojobori T."/>
            <person name="van der Linden C.G."/>
            <person name="van Loo E.N."/>
            <person name="Jellen E.N."/>
            <person name="Maughan P.J."/>
            <person name="Tester M."/>
        </authorList>
    </citation>
    <scope>NUCLEOTIDE SEQUENCE [LARGE SCALE GENOMIC DNA]</scope>
    <source>
        <strain evidence="2">cv. PI 614886</strain>
    </source>
</reference>
<dbReference type="EnsemblPlants" id="AUR62008664-RA">
    <property type="protein sequence ID" value="AUR62008664-RA:cds"/>
    <property type="gene ID" value="AUR62008664"/>
</dbReference>